<dbReference type="Proteomes" id="UP000440578">
    <property type="component" value="Unassembled WGS sequence"/>
</dbReference>
<dbReference type="InterPro" id="IPR036322">
    <property type="entry name" value="WD40_repeat_dom_sf"/>
</dbReference>
<dbReference type="InterPro" id="IPR045160">
    <property type="entry name" value="ATG16"/>
</dbReference>
<keyword evidence="1 3" id="KW-0853">WD repeat</keyword>
<feature type="repeat" description="WD" evidence="3">
    <location>
        <begin position="183"/>
        <end position="205"/>
    </location>
</feature>
<reference evidence="5 6" key="1">
    <citation type="submission" date="2019-07" db="EMBL/GenBank/DDBJ databases">
        <title>Draft genome assembly of a fouling barnacle, Amphibalanus amphitrite (Darwin, 1854): The first reference genome for Thecostraca.</title>
        <authorList>
            <person name="Kim W."/>
        </authorList>
    </citation>
    <scope>NUCLEOTIDE SEQUENCE [LARGE SCALE GENOMIC DNA]</scope>
    <source>
        <strain evidence="5">SNU_AA5</strain>
        <tissue evidence="5">Soma without cirri and trophi</tissue>
    </source>
</reference>
<evidence type="ECO:0000313" key="6">
    <source>
        <dbReference type="Proteomes" id="UP000440578"/>
    </source>
</evidence>
<name>A0A6A4WKH1_AMPAM</name>
<dbReference type="Pfam" id="PF23055">
    <property type="entry name" value="DUF7041"/>
    <property type="match status" value="1"/>
</dbReference>
<dbReference type="PROSITE" id="PS00678">
    <property type="entry name" value="WD_REPEATS_1"/>
    <property type="match status" value="1"/>
</dbReference>
<dbReference type="InterPro" id="IPR001680">
    <property type="entry name" value="WD40_rpt"/>
</dbReference>
<dbReference type="Pfam" id="PF00400">
    <property type="entry name" value="WD40"/>
    <property type="match status" value="4"/>
</dbReference>
<dbReference type="SUPFAM" id="SSF50978">
    <property type="entry name" value="WD40 repeat-like"/>
    <property type="match status" value="1"/>
</dbReference>
<feature type="repeat" description="WD" evidence="3">
    <location>
        <begin position="122"/>
        <end position="158"/>
    </location>
</feature>
<dbReference type="AlphaFoldDB" id="A0A6A4WKH1"/>
<dbReference type="GO" id="GO:0000421">
    <property type="term" value="C:autophagosome membrane"/>
    <property type="evidence" value="ECO:0007669"/>
    <property type="project" value="TreeGrafter"/>
</dbReference>
<protein>
    <submittedName>
        <fullName evidence="5">Autophagy-related protein 16-1</fullName>
    </submittedName>
</protein>
<evidence type="ECO:0000256" key="2">
    <source>
        <dbReference type="ARBA" id="ARBA00022737"/>
    </source>
</evidence>
<evidence type="ECO:0000256" key="3">
    <source>
        <dbReference type="PROSITE-ProRule" id="PRU00221"/>
    </source>
</evidence>
<evidence type="ECO:0000256" key="1">
    <source>
        <dbReference type="ARBA" id="ARBA00022574"/>
    </source>
</evidence>
<dbReference type="PANTHER" id="PTHR19878">
    <property type="entry name" value="AUTOPHAGY PROTEIN 16-LIKE"/>
    <property type="match status" value="1"/>
</dbReference>
<dbReference type="GO" id="GO:0034045">
    <property type="term" value="C:phagophore assembly site membrane"/>
    <property type="evidence" value="ECO:0007669"/>
    <property type="project" value="TreeGrafter"/>
</dbReference>
<dbReference type="GO" id="GO:0043495">
    <property type="term" value="F:protein-membrane adaptor activity"/>
    <property type="evidence" value="ECO:0007669"/>
    <property type="project" value="TreeGrafter"/>
</dbReference>
<dbReference type="PROSITE" id="PS50294">
    <property type="entry name" value="WD_REPEATS_REGION"/>
    <property type="match status" value="1"/>
</dbReference>
<dbReference type="InterPro" id="IPR019775">
    <property type="entry name" value="WD40_repeat_CS"/>
</dbReference>
<keyword evidence="2" id="KW-0677">Repeat</keyword>
<proteinExistence type="predicted"/>
<accession>A0A6A4WKH1</accession>
<keyword evidence="6" id="KW-1185">Reference proteome</keyword>
<dbReference type="SMART" id="SM00320">
    <property type="entry name" value="WD40"/>
    <property type="match status" value="5"/>
</dbReference>
<dbReference type="PANTHER" id="PTHR19878:SF8">
    <property type="entry name" value="AUTOPHAGY-RELATED 16, ISOFORM F"/>
    <property type="match status" value="1"/>
</dbReference>
<dbReference type="PROSITE" id="PS50082">
    <property type="entry name" value="WD_REPEATS_2"/>
    <property type="match status" value="2"/>
</dbReference>
<comment type="caution">
    <text evidence="5">The sequence shown here is derived from an EMBL/GenBank/DDBJ whole genome shotgun (WGS) entry which is preliminary data.</text>
</comment>
<evidence type="ECO:0000259" key="4">
    <source>
        <dbReference type="Pfam" id="PF23055"/>
    </source>
</evidence>
<dbReference type="InterPro" id="IPR015943">
    <property type="entry name" value="WD40/YVTN_repeat-like_dom_sf"/>
</dbReference>
<feature type="domain" description="DUF7041" evidence="4">
    <location>
        <begin position="47"/>
        <end position="119"/>
    </location>
</feature>
<sequence length="330" mass="35850">MDQKAQPAGAGAAAAAASHAAAAAAAAAAQPDYLRVATAPRSHVAPPRFFEEDPVIWLVQLDLFFSQAAVDDELSRFRIAATLLPGHLLRDFTDILRNPPLDRPYTILSDAIRQRFGKSYTLTGHSGPVMVAKFLGSNTKVITGSRDRTLKGWDLQRGGDCVMNIFANSICFDIVDGVGATNLLSGHYDSTIKVWDTRDSREPKHVIKVDGHVTSLAQGTEFRVLCCTRADTLKVVDLRTMTVARNYEADGFHVACDYSRAVFSPDCKYVAAGSGTGDLFIWNESSRRLEKHLPAVSSPPSCVLATAWHPEGSCLVSSDKAKRITVWSDI</sequence>
<dbReference type="EMBL" id="VIIS01000970">
    <property type="protein sequence ID" value="KAF0303132.1"/>
    <property type="molecule type" value="Genomic_DNA"/>
</dbReference>
<dbReference type="InterPro" id="IPR055469">
    <property type="entry name" value="DUF7041"/>
</dbReference>
<dbReference type="GO" id="GO:0000045">
    <property type="term" value="P:autophagosome assembly"/>
    <property type="evidence" value="ECO:0007669"/>
    <property type="project" value="InterPro"/>
</dbReference>
<organism evidence="5 6">
    <name type="scientific">Amphibalanus amphitrite</name>
    <name type="common">Striped barnacle</name>
    <name type="synonym">Balanus amphitrite</name>
    <dbReference type="NCBI Taxonomy" id="1232801"/>
    <lineage>
        <taxon>Eukaryota</taxon>
        <taxon>Metazoa</taxon>
        <taxon>Ecdysozoa</taxon>
        <taxon>Arthropoda</taxon>
        <taxon>Crustacea</taxon>
        <taxon>Multicrustacea</taxon>
        <taxon>Cirripedia</taxon>
        <taxon>Thoracica</taxon>
        <taxon>Thoracicalcarea</taxon>
        <taxon>Balanomorpha</taxon>
        <taxon>Balanoidea</taxon>
        <taxon>Balanidae</taxon>
        <taxon>Amphibalaninae</taxon>
        <taxon>Amphibalanus</taxon>
    </lineage>
</organism>
<dbReference type="OrthoDB" id="6262491at2759"/>
<gene>
    <name evidence="5" type="primary">Atg16l1_1</name>
    <name evidence="5" type="ORF">FJT64_024846</name>
</gene>
<dbReference type="GO" id="GO:0034274">
    <property type="term" value="C:Atg12-Atg5-Atg16 complex"/>
    <property type="evidence" value="ECO:0007669"/>
    <property type="project" value="TreeGrafter"/>
</dbReference>
<dbReference type="Gene3D" id="2.130.10.10">
    <property type="entry name" value="YVTN repeat-like/Quinoprotein amine dehydrogenase"/>
    <property type="match status" value="2"/>
</dbReference>
<evidence type="ECO:0000313" key="5">
    <source>
        <dbReference type="EMBL" id="KAF0303132.1"/>
    </source>
</evidence>